<evidence type="ECO:0000256" key="7">
    <source>
        <dbReference type="RuleBase" id="RU000461"/>
    </source>
</evidence>
<dbReference type="Pfam" id="PF00067">
    <property type="entry name" value="p450"/>
    <property type="match status" value="1"/>
</dbReference>
<gene>
    <name evidence="8" type="ORF">MU0053_001696</name>
</gene>
<sequence length="409" mass="45707">MSAKPVVSFDHHSAEFANESNEILSDLRKRCPVAWTEAHGGYWVITEYDDLAAIARDDQAYSSQHDLEGPKQGVLIPPIPNPSGILEMDPPGFRKIRRALAPYFSPAAIKSMREEILDLTTQCIDDFIERGEADLIEELASPVPAMLTVRLLGLPMSEWPALAEAFHKGAYLPHDEEHMGDIQEMLMGVYAQLSEAVKQRRAKPQDDLISALANLEIDGELVPLEVATGNLQLLAAGGIDTTTSLMAHTFMHLDRVPADREYLLGDLSRTQLACEEFLRVYPPIPGMARTVTVDHKFADQEFSQNDRVWFSWGSANRDEKLFDNPDEVRLDRFPNRHTSFGLGAHRCLGSNMARTVWEIVVGEVLTRLPDFRVDRTAAQRYPDCGEINGWVSVPVSFSPGKRIRDTAGK</sequence>
<evidence type="ECO:0000256" key="5">
    <source>
        <dbReference type="ARBA" id="ARBA00023004"/>
    </source>
</evidence>
<dbReference type="InterPro" id="IPR017972">
    <property type="entry name" value="Cyt_P450_CS"/>
</dbReference>
<evidence type="ECO:0000313" key="9">
    <source>
        <dbReference type="Proteomes" id="UP001190465"/>
    </source>
</evidence>
<keyword evidence="5 7" id="KW-0408">Iron</keyword>
<comment type="similarity">
    <text evidence="1 7">Belongs to the cytochrome P450 family.</text>
</comment>
<accession>A0ABM9LK99</accession>
<evidence type="ECO:0000313" key="8">
    <source>
        <dbReference type="EMBL" id="CAJ1500534.1"/>
    </source>
</evidence>
<dbReference type="PANTHER" id="PTHR46696">
    <property type="entry name" value="P450, PUTATIVE (EUROFUNG)-RELATED"/>
    <property type="match status" value="1"/>
</dbReference>
<evidence type="ECO:0000256" key="6">
    <source>
        <dbReference type="ARBA" id="ARBA00023033"/>
    </source>
</evidence>
<proteinExistence type="inferred from homology"/>
<reference evidence="8 9" key="1">
    <citation type="submission" date="2023-08" db="EMBL/GenBank/DDBJ databases">
        <authorList>
            <person name="Folkvardsen B D."/>
            <person name="Norman A."/>
        </authorList>
    </citation>
    <scope>NUCLEOTIDE SEQUENCE [LARGE SCALE GENOMIC DNA]</scope>
    <source>
        <strain evidence="8 9">Mu0053</strain>
    </source>
</reference>
<evidence type="ECO:0000256" key="3">
    <source>
        <dbReference type="ARBA" id="ARBA00022723"/>
    </source>
</evidence>
<keyword evidence="4 7" id="KW-0560">Oxidoreductase</keyword>
<dbReference type="InterPro" id="IPR002397">
    <property type="entry name" value="Cyt_P450_B"/>
</dbReference>
<keyword evidence="6 7" id="KW-0503">Monooxygenase</keyword>
<organism evidence="8 9">
    <name type="scientific">[Mycobacterium] burgundiense</name>
    <dbReference type="NCBI Taxonomy" id="3064286"/>
    <lineage>
        <taxon>Bacteria</taxon>
        <taxon>Bacillati</taxon>
        <taxon>Actinomycetota</taxon>
        <taxon>Actinomycetes</taxon>
        <taxon>Mycobacteriales</taxon>
        <taxon>Mycobacteriaceae</taxon>
        <taxon>Mycolicibacterium</taxon>
    </lineage>
</organism>
<keyword evidence="3 7" id="KW-0479">Metal-binding</keyword>
<evidence type="ECO:0000256" key="1">
    <source>
        <dbReference type="ARBA" id="ARBA00010617"/>
    </source>
</evidence>
<dbReference type="EMBL" id="OY726397">
    <property type="protein sequence ID" value="CAJ1500534.1"/>
    <property type="molecule type" value="Genomic_DNA"/>
</dbReference>
<keyword evidence="9" id="KW-1185">Reference proteome</keyword>
<dbReference type="PROSITE" id="PS00086">
    <property type="entry name" value="CYTOCHROME_P450"/>
    <property type="match status" value="1"/>
</dbReference>
<evidence type="ECO:0000256" key="4">
    <source>
        <dbReference type="ARBA" id="ARBA00023002"/>
    </source>
</evidence>
<dbReference type="SUPFAM" id="SSF48264">
    <property type="entry name" value="Cytochrome P450"/>
    <property type="match status" value="1"/>
</dbReference>
<dbReference type="PRINTS" id="PR00359">
    <property type="entry name" value="BP450"/>
</dbReference>
<dbReference type="RefSeq" id="WP_308481908.1">
    <property type="nucleotide sequence ID" value="NZ_OY726397.1"/>
</dbReference>
<protein>
    <submittedName>
        <fullName evidence="8">Cytochrome P450</fullName>
    </submittedName>
</protein>
<dbReference type="Gene3D" id="1.10.630.10">
    <property type="entry name" value="Cytochrome P450"/>
    <property type="match status" value="1"/>
</dbReference>
<keyword evidence="2 7" id="KW-0349">Heme</keyword>
<dbReference type="InterPro" id="IPR036396">
    <property type="entry name" value="Cyt_P450_sf"/>
</dbReference>
<dbReference type="Proteomes" id="UP001190465">
    <property type="component" value="Chromosome"/>
</dbReference>
<evidence type="ECO:0000256" key="2">
    <source>
        <dbReference type="ARBA" id="ARBA00022617"/>
    </source>
</evidence>
<name>A0ABM9LK99_9MYCO</name>
<dbReference type="InterPro" id="IPR001128">
    <property type="entry name" value="Cyt_P450"/>
</dbReference>
<dbReference type="PANTHER" id="PTHR46696:SF6">
    <property type="entry name" value="P450, PUTATIVE (EUROFUNG)-RELATED"/>
    <property type="match status" value="1"/>
</dbReference>